<gene>
    <name evidence="16" type="ORF">G3N56_13725</name>
</gene>
<evidence type="ECO:0000256" key="13">
    <source>
        <dbReference type="ARBA" id="ARBA00048610"/>
    </source>
</evidence>
<dbReference type="InterPro" id="IPR027417">
    <property type="entry name" value="P-loop_NTPase"/>
</dbReference>
<dbReference type="GO" id="GO:0015413">
    <property type="term" value="F:ABC-type nickel transporter activity"/>
    <property type="evidence" value="ECO:0007669"/>
    <property type="project" value="UniProtKB-EC"/>
</dbReference>
<dbReference type="SMART" id="SM00382">
    <property type="entry name" value="AAA"/>
    <property type="match status" value="1"/>
</dbReference>
<dbReference type="InterPro" id="IPR050388">
    <property type="entry name" value="ABC_Ni/Peptide_Import"/>
</dbReference>
<dbReference type="InterPro" id="IPR003439">
    <property type="entry name" value="ABC_transporter-like_ATP-bd"/>
</dbReference>
<keyword evidence="6 16" id="KW-0067">ATP-binding</keyword>
<comment type="caution">
    <text evidence="16">The sequence shown here is derived from an EMBL/GenBank/DDBJ whole genome shotgun (WGS) entry which is preliminary data.</text>
</comment>
<evidence type="ECO:0000256" key="4">
    <source>
        <dbReference type="ARBA" id="ARBA00022475"/>
    </source>
</evidence>
<dbReference type="Pfam" id="PF00005">
    <property type="entry name" value="ABC_tran"/>
    <property type="match status" value="1"/>
</dbReference>
<keyword evidence="9" id="KW-0472">Membrane</keyword>
<comment type="subunit">
    <text evidence="10">The complex is composed of two ATP-binding proteins (NikD and NikE), two transmembrane proteins (NikB and NikC) and a solute-binding protein (NikA).</text>
</comment>
<keyword evidence="3" id="KW-0813">Transport</keyword>
<dbReference type="GO" id="GO:0016887">
    <property type="term" value="F:ATP hydrolysis activity"/>
    <property type="evidence" value="ECO:0007669"/>
    <property type="project" value="InterPro"/>
</dbReference>
<evidence type="ECO:0000256" key="14">
    <source>
        <dbReference type="SAM" id="MobiDB-lite"/>
    </source>
</evidence>
<evidence type="ECO:0000256" key="12">
    <source>
        <dbReference type="ARBA" id="ARBA00044143"/>
    </source>
</evidence>
<dbReference type="PANTHER" id="PTHR43297">
    <property type="entry name" value="OLIGOPEPTIDE TRANSPORT ATP-BINDING PROTEIN APPD"/>
    <property type="match status" value="1"/>
</dbReference>
<evidence type="ECO:0000256" key="11">
    <source>
        <dbReference type="ARBA" id="ARBA00039098"/>
    </source>
</evidence>
<keyword evidence="4" id="KW-1003">Cell membrane</keyword>
<accession>A0A7K3NNN2</accession>
<organism evidence="16 17">
    <name type="scientific">Desulfolutivibrio sulfodismutans</name>
    <dbReference type="NCBI Taxonomy" id="63561"/>
    <lineage>
        <taxon>Bacteria</taxon>
        <taxon>Pseudomonadati</taxon>
        <taxon>Thermodesulfobacteriota</taxon>
        <taxon>Desulfovibrionia</taxon>
        <taxon>Desulfovibrionales</taxon>
        <taxon>Desulfovibrionaceae</taxon>
        <taxon>Desulfolutivibrio</taxon>
    </lineage>
</organism>
<reference evidence="16 17" key="1">
    <citation type="submission" date="2020-02" db="EMBL/GenBank/DDBJ databases">
        <title>Comparative genomics of sulfur disproportionating microorganisms.</title>
        <authorList>
            <person name="Ward L.M."/>
            <person name="Bertran E."/>
            <person name="Johnston D.T."/>
        </authorList>
    </citation>
    <scope>NUCLEOTIDE SEQUENCE [LARGE SCALE GENOMIC DNA]</scope>
    <source>
        <strain evidence="16 17">DSM 3696</strain>
    </source>
</reference>
<feature type="domain" description="ABC transporter" evidence="15">
    <location>
        <begin position="9"/>
        <end position="248"/>
    </location>
</feature>
<dbReference type="PANTHER" id="PTHR43297:SF13">
    <property type="entry name" value="NICKEL ABC TRANSPORTER, ATP-BINDING PROTEIN"/>
    <property type="match status" value="1"/>
</dbReference>
<evidence type="ECO:0000259" key="15">
    <source>
        <dbReference type="PROSITE" id="PS50893"/>
    </source>
</evidence>
<dbReference type="AlphaFoldDB" id="A0A7K3NNN2"/>
<dbReference type="SUPFAM" id="SSF52540">
    <property type="entry name" value="P-loop containing nucleoside triphosphate hydrolases"/>
    <property type="match status" value="1"/>
</dbReference>
<feature type="region of interest" description="Disordered" evidence="14">
    <location>
        <begin position="253"/>
        <end position="288"/>
    </location>
</feature>
<proteinExistence type="inferred from homology"/>
<dbReference type="EMBL" id="JAAGRQ010000062">
    <property type="protein sequence ID" value="NDY57791.1"/>
    <property type="molecule type" value="Genomic_DNA"/>
</dbReference>
<name>A0A7K3NNN2_9BACT</name>
<comment type="similarity">
    <text evidence="2">Belongs to the ABC transporter superfamily.</text>
</comment>
<evidence type="ECO:0000256" key="8">
    <source>
        <dbReference type="ARBA" id="ARBA00023065"/>
    </source>
</evidence>
<evidence type="ECO:0000313" key="16">
    <source>
        <dbReference type="EMBL" id="NDY57791.1"/>
    </source>
</evidence>
<comment type="catalytic activity">
    <reaction evidence="13">
        <text>Ni(2+)(out) + ATP + H2O = Ni(2+)(in) + ADP + phosphate + H(+)</text>
        <dbReference type="Rhea" id="RHEA:15557"/>
        <dbReference type="ChEBI" id="CHEBI:15377"/>
        <dbReference type="ChEBI" id="CHEBI:15378"/>
        <dbReference type="ChEBI" id="CHEBI:30616"/>
        <dbReference type="ChEBI" id="CHEBI:43474"/>
        <dbReference type="ChEBI" id="CHEBI:49786"/>
        <dbReference type="ChEBI" id="CHEBI:456216"/>
        <dbReference type="EC" id="7.2.2.11"/>
    </reaction>
    <physiologicalReaction direction="left-to-right" evidence="13">
        <dbReference type="Rhea" id="RHEA:15558"/>
    </physiologicalReaction>
</comment>
<dbReference type="GO" id="GO:0005524">
    <property type="term" value="F:ATP binding"/>
    <property type="evidence" value="ECO:0007669"/>
    <property type="project" value="UniProtKB-KW"/>
</dbReference>
<evidence type="ECO:0000256" key="10">
    <source>
        <dbReference type="ARBA" id="ARBA00038669"/>
    </source>
</evidence>
<keyword evidence="8" id="KW-0406">Ion transport</keyword>
<sequence>MLTVTDLSIRFERYGRGLARTAIVPVHHLDLDVGPGEIVAVIGASGSGKSLLAHAVLGILPDNCRVDGEIRFKGEPLTPARQKALRGREMVLVPQSVGFLNPLKNVGAQVRRAAILGGAAGSAAPRVTDAAFSRYGLAPPVQALFPFQVSGGMARRVLTATATVGRADLIVADEPTTGLDREASEQSMAFLRQLADEGRSVMVISHDLSAVLPVADRVAVFLSGTTVEGAPAGSFNGHPEALRHPYSRDMWRALPDHEFDPGPDRAAGPAGSPGAAGSGGSGGAANADDGQADGCPYARRCARADAACVGMFPPKRHFGRDFVRCRHA</sequence>
<keyword evidence="5" id="KW-0547">Nucleotide-binding</keyword>
<dbReference type="PROSITE" id="PS50893">
    <property type="entry name" value="ABC_TRANSPORTER_2"/>
    <property type="match status" value="1"/>
</dbReference>
<dbReference type="Proteomes" id="UP000469724">
    <property type="component" value="Unassembled WGS sequence"/>
</dbReference>
<feature type="compositionally biased region" description="Low complexity" evidence="14">
    <location>
        <begin position="264"/>
        <end position="273"/>
    </location>
</feature>
<evidence type="ECO:0000256" key="3">
    <source>
        <dbReference type="ARBA" id="ARBA00022448"/>
    </source>
</evidence>
<dbReference type="InterPro" id="IPR003593">
    <property type="entry name" value="AAA+_ATPase"/>
</dbReference>
<evidence type="ECO:0000256" key="2">
    <source>
        <dbReference type="ARBA" id="ARBA00005417"/>
    </source>
</evidence>
<evidence type="ECO:0000256" key="9">
    <source>
        <dbReference type="ARBA" id="ARBA00023136"/>
    </source>
</evidence>
<evidence type="ECO:0000313" key="17">
    <source>
        <dbReference type="Proteomes" id="UP000469724"/>
    </source>
</evidence>
<evidence type="ECO:0000256" key="5">
    <source>
        <dbReference type="ARBA" id="ARBA00022741"/>
    </source>
</evidence>
<keyword evidence="7" id="KW-1278">Translocase</keyword>
<keyword evidence="17" id="KW-1185">Reference proteome</keyword>
<dbReference type="Gene3D" id="3.40.50.300">
    <property type="entry name" value="P-loop containing nucleotide triphosphate hydrolases"/>
    <property type="match status" value="1"/>
</dbReference>
<feature type="compositionally biased region" description="Gly residues" evidence="14">
    <location>
        <begin position="274"/>
        <end position="283"/>
    </location>
</feature>
<comment type="subcellular location">
    <subcellularLocation>
        <location evidence="1">Cell inner membrane</location>
        <topology evidence="1">Peripheral membrane protein</topology>
    </subcellularLocation>
</comment>
<evidence type="ECO:0000256" key="7">
    <source>
        <dbReference type="ARBA" id="ARBA00022967"/>
    </source>
</evidence>
<dbReference type="EC" id="7.2.2.11" evidence="11"/>
<feature type="compositionally biased region" description="Basic and acidic residues" evidence="14">
    <location>
        <begin position="253"/>
        <end position="263"/>
    </location>
</feature>
<dbReference type="RefSeq" id="WP_163302873.1">
    <property type="nucleotide sequence ID" value="NZ_JAAGRQ010000062.1"/>
</dbReference>
<dbReference type="GO" id="GO:0005886">
    <property type="term" value="C:plasma membrane"/>
    <property type="evidence" value="ECO:0007669"/>
    <property type="project" value="UniProtKB-SubCell"/>
</dbReference>
<evidence type="ECO:0000256" key="6">
    <source>
        <dbReference type="ARBA" id="ARBA00022840"/>
    </source>
</evidence>
<evidence type="ECO:0000256" key="1">
    <source>
        <dbReference type="ARBA" id="ARBA00004417"/>
    </source>
</evidence>
<protein>
    <recommendedName>
        <fullName evidence="12">Nickel import system ATP-binding protein NikD</fullName>
        <ecNumber evidence="11">7.2.2.11</ecNumber>
    </recommendedName>
</protein>